<gene>
    <name evidence="1" type="ORF">UFOPK2366_01296</name>
    <name evidence="2" type="ORF">UFOPK2992_00673</name>
</gene>
<proteinExistence type="predicted"/>
<dbReference type="InterPro" id="IPR032836">
    <property type="entry name" value="DsrE2-like"/>
</dbReference>
<dbReference type="PANTHER" id="PTHR34655:SF2">
    <property type="entry name" value="PEROXIREDOXIN FAMILY PROTEIN"/>
    <property type="match status" value="1"/>
</dbReference>
<dbReference type="EMBL" id="CAFAAI010000096">
    <property type="protein sequence ID" value="CAB4794746.1"/>
    <property type="molecule type" value="Genomic_DNA"/>
</dbReference>
<dbReference type="SUPFAM" id="SSF75169">
    <property type="entry name" value="DsrEFH-like"/>
    <property type="match status" value="1"/>
</dbReference>
<accession>A0A6J6PY76</accession>
<sequence>MSDPIQKVSIIVSKGSLDGVYPALIMANGARAEGIEANLFFTFFGLDVIHVGRNEHIKISTVGNPGLHMPTMLGGIPGVSSLTTHMMEKKMEHLDIPSIPEFIEMISDTGAGLYACKASVDLFGLTQSDLVPQVHDIITVGEFYEKAAGGQIIFT</sequence>
<dbReference type="Pfam" id="PF13686">
    <property type="entry name" value="DrsE_2"/>
    <property type="match status" value="1"/>
</dbReference>
<dbReference type="InterPro" id="IPR027396">
    <property type="entry name" value="DsrEFH-like"/>
</dbReference>
<organism evidence="1">
    <name type="scientific">freshwater metagenome</name>
    <dbReference type="NCBI Taxonomy" id="449393"/>
    <lineage>
        <taxon>unclassified sequences</taxon>
        <taxon>metagenomes</taxon>
        <taxon>ecological metagenomes</taxon>
    </lineage>
</organism>
<protein>
    <submittedName>
        <fullName evidence="1">Unannotated protein</fullName>
    </submittedName>
</protein>
<dbReference type="EMBL" id="CAEZXM010000252">
    <property type="protein sequence ID" value="CAB4701775.1"/>
    <property type="molecule type" value="Genomic_DNA"/>
</dbReference>
<dbReference type="AlphaFoldDB" id="A0A6J6PY76"/>
<dbReference type="PANTHER" id="PTHR34655">
    <property type="entry name" value="CONSERVED WITHIN P. AEROPHILUM"/>
    <property type="match status" value="1"/>
</dbReference>
<evidence type="ECO:0000313" key="2">
    <source>
        <dbReference type="EMBL" id="CAB4794746.1"/>
    </source>
</evidence>
<dbReference type="Gene3D" id="3.40.1260.10">
    <property type="entry name" value="DsrEFH-like"/>
    <property type="match status" value="1"/>
</dbReference>
<name>A0A6J6PY76_9ZZZZ</name>
<evidence type="ECO:0000313" key="1">
    <source>
        <dbReference type="EMBL" id="CAB4701775.1"/>
    </source>
</evidence>
<reference evidence="1" key="1">
    <citation type="submission" date="2020-05" db="EMBL/GenBank/DDBJ databases">
        <authorList>
            <person name="Chiriac C."/>
            <person name="Salcher M."/>
            <person name="Ghai R."/>
            <person name="Kavagutti S V."/>
        </authorList>
    </citation>
    <scope>NUCLEOTIDE SEQUENCE</scope>
</reference>